<proteinExistence type="predicted"/>
<evidence type="ECO:0000313" key="1">
    <source>
        <dbReference type="Proteomes" id="UP000887577"/>
    </source>
</evidence>
<reference evidence="2" key="1">
    <citation type="submission" date="2022-11" db="UniProtKB">
        <authorList>
            <consortium name="WormBaseParasite"/>
        </authorList>
    </citation>
    <scope>IDENTIFICATION</scope>
</reference>
<dbReference type="Pfam" id="PF00106">
    <property type="entry name" value="adh_short"/>
    <property type="match status" value="1"/>
</dbReference>
<sequence>MTLHFFGCYILNNTRQKFYDLDPVESFDSANNVGLRNHYICSTYAARLMVPRKNGLIVTVSSSGGMAYLFNTAYGIGKSGCDRLAADIAVDLCEANITSLSLWPGPVKTEIIHKRIIIGGESNPIKGVFDAGETIEYSGKCVVALASDPKQMQYNGQILTTADIGRKYNLFDDDKTQPKEMAPRFREFIDCLNKIRNPADYRENAKI</sequence>
<keyword evidence="1" id="KW-1185">Reference proteome</keyword>
<dbReference type="PANTHER" id="PTHR44147:SF2">
    <property type="entry name" value="DEHYDROGENASE_REDUCTASE SDR FAMILY MEMBER 1"/>
    <property type="match status" value="1"/>
</dbReference>
<protein>
    <submittedName>
        <fullName evidence="2">Uncharacterized protein</fullName>
    </submittedName>
</protein>
<dbReference type="PANTHER" id="PTHR44147">
    <property type="entry name" value="DEHYDROGENASE/REDUCTASE SDR FAMILY MEMBER 1"/>
    <property type="match status" value="1"/>
</dbReference>
<dbReference type="PRINTS" id="PR00081">
    <property type="entry name" value="GDHRDH"/>
</dbReference>
<dbReference type="InterPro" id="IPR036291">
    <property type="entry name" value="NAD(P)-bd_dom_sf"/>
</dbReference>
<accession>A0A914Z2X1</accession>
<evidence type="ECO:0000313" key="2">
    <source>
        <dbReference type="WBParaSite" id="PSU_v2.g6695.t1"/>
    </source>
</evidence>
<dbReference type="InterPro" id="IPR002347">
    <property type="entry name" value="SDR_fam"/>
</dbReference>
<dbReference type="AlphaFoldDB" id="A0A914Z2X1"/>
<organism evidence="1 2">
    <name type="scientific">Panagrolaimus superbus</name>
    <dbReference type="NCBI Taxonomy" id="310955"/>
    <lineage>
        <taxon>Eukaryota</taxon>
        <taxon>Metazoa</taxon>
        <taxon>Ecdysozoa</taxon>
        <taxon>Nematoda</taxon>
        <taxon>Chromadorea</taxon>
        <taxon>Rhabditida</taxon>
        <taxon>Tylenchina</taxon>
        <taxon>Panagrolaimomorpha</taxon>
        <taxon>Panagrolaimoidea</taxon>
        <taxon>Panagrolaimidae</taxon>
        <taxon>Panagrolaimus</taxon>
    </lineage>
</organism>
<dbReference type="WBParaSite" id="PSU_v2.g6695.t1">
    <property type="protein sequence ID" value="PSU_v2.g6695.t1"/>
    <property type="gene ID" value="PSU_v2.g6695"/>
</dbReference>
<dbReference type="Proteomes" id="UP000887577">
    <property type="component" value="Unplaced"/>
</dbReference>
<dbReference type="SUPFAM" id="SSF51735">
    <property type="entry name" value="NAD(P)-binding Rossmann-fold domains"/>
    <property type="match status" value="1"/>
</dbReference>
<name>A0A914Z2X1_9BILA</name>
<dbReference type="Gene3D" id="3.40.50.720">
    <property type="entry name" value="NAD(P)-binding Rossmann-like Domain"/>
    <property type="match status" value="1"/>
</dbReference>